<keyword evidence="1" id="KW-1133">Transmembrane helix</keyword>
<accession>A0AAD9D9M8</accession>
<feature type="signal peptide" evidence="2">
    <location>
        <begin position="1"/>
        <end position="28"/>
    </location>
</feature>
<feature type="transmembrane region" description="Helical" evidence="1">
    <location>
        <begin position="1969"/>
        <end position="1989"/>
    </location>
</feature>
<keyword evidence="4" id="KW-1185">Reference proteome</keyword>
<dbReference type="InterPro" id="IPR017943">
    <property type="entry name" value="Bactericidal_perm-incr_a/b_dom"/>
</dbReference>
<evidence type="ECO:0000256" key="1">
    <source>
        <dbReference type="SAM" id="Phobius"/>
    </source>
</evidence>
<feature type="transmembrane region" description="Helical" evidence="1">
    <location>
        <begin position="2033"/>
        <end position="2052"/>
    </location>
</feature>
<keyword evidence="1" id="KW-0472">Membrane</keyword>
<feature type="transmembrane region" description="Helical" evidence="1">
    <location>
        <begin position="1686"/>
        <end position="1711"/>
    </location>
</feature>
<organism evidence="3 4">
    <name type="scientific">Skeletonema marinoi</name>
    <dbReference type="NCBI Taxonomy" id="267567"/>
    <lineage>
        <taxon>Eukaryota</taxon>
        <taxon>Sar</taxon>
        <taxon>Stramenopiles</taxon>
        <taxon>Ochrophyta</taxon>
        <taxon>Bacillariophyta</taxon>
        <taxon>Coscinodiscophyceae</taxon>
        <taxon>Thalassiosirophycidae</taxon>
        <taxon>Thalassiosirales</taxon>
        <taxon>Skeletonemataceae</taxon>
        <taxon>Skeletonema</taxon>
        <taxon>Skeletonema marinoi-dohrnii complex</taxon>
    </lineage>
</organism>
<feature type="transmembrane region" description="Helical" evidence="1">
    <location>
        <begin position="1731"/>
        <end position="1753"/>
    </location>
</feature>
<comment type="caution">
    <text evidence="3">The sequence shown here is derived from an EMBL/GenBank/DDBJ whole genome shotgun (WGS) entry which is preliminary data.</text>
</comment>
<sequence>MNKLTAAMISKLFLLAFAFRWLFASAAASSSFDATPFPIGHGHHLTAPASAQDKHGQYTSSSSPVFEVPNMPALKSALYNHLSATLLHNNNNNNSRKLTTFTAFNSLLSQIRLKLPSTSLTTNGLDLSISQLSCHDISVQNIQIDHTPLSNIDQRVNIDISGVQLKCNFRWGYKWTIFSGNGGGLAIVDGVSGASINMHFLSEDFATKPPMDAKVGVCQSNIQIADMDFTGDGLGLVATIINWIEHLLRDTIEAELNTVVCGELGDLADEALDQLLLDLSDQIDEYLVEDDGGVAPLSLENALQVPTDDEGEIEDSLYLDFQDMGEYAGEWINTAIEQIDNLFGATDSLGGLSINAVIRENFLDEAGLLQLDPAMFLSSSSSSSGGATIMDTHDMFTETTMSMKSIKLAGLDSFVEMDILNPIGKHTLGNSLKLQYLWVEIEMEAEMKASSLSDAIIVAPNAPAVTERFKIDITLTDLDLDFSFLLGINTETLGALQLGSLLDTNNILSCLLSTVEELAFSELKMTVSDVIPPKLNGFLDEGIDYMITQLADALFDMYEAVLKRALPNFLDTFVRDMANDYLEETLVKFVGTCPENNDVAPERHLDWRDMLMLPAEATIAGASGTSPYGDVIPWVMDIVESQLFAADDDGLIALNDMLIRPLTKSQSGTEGLIHMNGTLVDLHKVDVEQDIWRAFAQNLRLKLSDFRLAGVDTLREPFQLLKPRSSSAHLLENKLSFGIDDQAVDASVQLELVVGGDQSPLATNNVMDLHIGVPSIEVLAVLFATVSESRFMQMPLRDVLNFHCWLSMIPQSALNVGAAIPVFDMLLGGGMLPKTSCVSCSNGMLNDLNTIIDFLNANDFIDIIQSRGLSILSDLMQSDFMRGKIDGQLSKSAAQCPSDPKFGLTLEQIGTPYRATRDLVDTIIYAGMVVVETITIIYAQKHTSVAPPVNITLDMLVPDDAQLIDLTDLSSVASWADMALAEGKSYLGGMVETDNGDNILGISSLLSTVLDDDGLMTFPLADQNHGFEAGGVKLLLVDVSLVGLDSFEVFDVLNTTDPNTFSNKIKLETIGVNLKMELSVGDNADPEMVTVALTMKDVEIDVGLGVAMDQNLLGSLRLGSIINTSHIFFCILSTIHSAGLSEFMMRIGDISEFSISGFISDETNKQIQSITEAVFTDYKQMIVDAIPAFTSTTIRPLLHEILQVLMDMGKGSQCPEPDNSLEGLVDIRDLFLTESRALALLGRGNSPYGDLFRSLHSVLDRMMSATDENGMPEMNSLIATLTERQSNVEGDIHFRGDLFSQNIDVALNGLNAKIDIALSDLRISNIDSLGAPIKLLQPMMGESSALNNSVSIGVGEDALRTSFTLKVNGEGDEVQVNNELELGISLKSMDMMLELLAEVQEYQFLHFPLKDLLNMDCWLATVVTPILDKYGMRLDEADSGIVLRELAWAVAEARIDLNCIACSSPLLLDMTSYVSSQQGIDDTTKVANDVFAYVSNLLGGDLVQSYIDKALNEAGMKCPHSPTYMKDFNGLEFDDMIASAKSESSYGFLIAIIAVVSCLLVLIALAIAMTRIVRMRRHERWLKTLTHEQLMDLEKMQSEESKRIKDLDSRMRPLALSADVPLFLRFFVPIVILGNIALFLSGHLSLGGTVNLSGSFGGTPFDVDGFFEFSMAKSTIEMWNAGAKSLAILIVIFSGVWPYTKQLVTLVIWFLPTTRVSSDRRGKVLSWLDALGKWSMVDVFVLLMTLASFRLSVESPDHLSFLPEGLYSINMLVVPLWGLYANMLAQLLSQISSHVIIHYHRKTIAAARDSQDDDWGVSRPSNAVRSPLQKHSFVLDYEASTERAHVKKGASWLFATLQVSFVLLVICGCTLPSFSIETFGIVGLAIESGQQFQEAKTSYSVFDLANMIMDEARYLNTASDLAGLGSLASLLVICVFLVPLAQAASQCIQWFAPTNVEQRRKNYVANECLAAWQYMEVYVLSIIISAWQLGGVSEFMINAYCDPLNGTLNKLANSGILKQEDAQCFSVNATVEAASWLLVTASILLYVFTHFITSASLQKVQDEDVPAERRFHSDRWPTKSNQQLVASDTMDITINATMDVDDDSGEEGSASLERKIKISPVPSRFSDYYYFATTRNQSQEACNVEEGDCDVAVNWEVDN</sequence>
<feature type="transmembrane region" description="Helical" evidence="1">
    <location>
        <begin position="1852"/>
        <end position="1874"/>
    </location>
</feature>
<gene>
    <name evidence="3" type="ORF">QTG54_009755</name>
</gene>
<evidence type="ECO:0000313" key="3">
    <source>
        <dbReference type="EMBL" id="KAK1739212.1"/>
    </source>
</evidence>
<dbReference type="Gene3D" id="3.15.10.10">
    <property type="entry name" value="Bactericidal permeability-increasing protein, domain 1"/>
    <property type="match status" value="1"/>
</dbReference>
<reference evidence="3" key="1">
    <citation type="submission" date="2023-06" db="EMBL/GenBank/DDBJ databases">
        <title>Survivors Of The Sea: Transcriptome response of Skeletonema marinoi to long-term dormancy.</title>
        <authorList>
            <person name="Pinder M.I.M."/>
            <person name="Kourtchenko O."/>
            <person name="Robertson E.K."/>
            <person name="Larsson T."/>
            <person name="Maumus F."/>
            <person name="Osuna-Cruz C.M."/>
            <person name="Vancaester E."/>
            <person name="Stenow R."/>
            <person name="Vandepoele K."/>
            <person name="Ploug H."/>
            <person name="Bruchert V."/>
            <person name="Godhe A."/>
            <person name="Topel M."/>
        </authorList>
    </citation>
    <scope>NUCLEOTIDE SEQUENCE</scope>
    <source>
        <strain evidence="3">R05AC</strain>
    </source>
</reference>
<feature type="transmembrane region" description="Helical" evidence="1">
    <location>
        <begin position="1765"/>
        <end position="1785"/>
    </location>
</feature>
<evidence type="ECO:0000313" key="4">
    <source>
        <dbReference type="Proteomes" id="UP001224775"/>
    </source>
</evidence>
<evidence type="ECO:0000256" key="2">
    <source>
        <dbReference type="SAM" id="SignalP"/>
    </source>
</evidence>
<keyword evidence="1" id="KW-0812">Transmembrane</keyword>
<protein>
    <submittedName>
        <fullName evidence="3">Intermembrane transport protein PqiA-like protein</fullName>
    </submittedName>
</protein>
<dbReference type="EMBL" id="JATAAI010000018">
    <property type="protein sequence ID" value="KAK1739212.1"/>
    <property type="molecule type" value="Genomic_DNA"/>
</dbReference>
<dbReference type="Pfam" id="PF04403">
    <property type="entry name" value="PqiA"/>
    <property type="match status" value="2"/>
</dbReference>
<dbReference type="InterPro" id="IPR007498">
    <property type="entry name" value="PqiA-like"/>
</dbReference>
<feature type="transmembrane region" description="Helical" evidence="1">
    <location>
        <begin position="1622"/>
        <end position="1646"/>
    </location>
</feature>
<dbReference type="PANTHER" id="PTHR34730">
    <property type="entry name" value="UNNAMED PRODUCT"/>
    <property type="match status" value="1"/>
</dbReference>
<dbReference type="PANTHER" id="PTHR34730:SF1">
    <property type="entry name" value="PARAQUAT-INDUCIBLE PROTEIN A"/>
    <property type="match status" value="1"/>
</dbReference>
<name>A0AAD9D9M8_9STRA</name>
<feature type="chain" id="PRO_5041975940" evidence="2">
    <location>
        <begin position="29"/>
        <end position="2159"/>
    </location>
</feature>
<dbReference type="Proteomes" id="UP001224775">
    <property type="component" value="Unassembled WGS sequence"/>
</dbReference>
<proteinExistence type="predicted"/>
<dbReference type="SUPFAM" id="SSF55394">
    <property type="entry name" value="Bactericidal permeability-increasing protein, BPI"/>
    <property type="match status" value="1"/>
</dbReference>
<feature type="transmembrane region" description="Helical" evidence="1">
    <location>
        <begin position="1546"/>
        <end position="1573"/>
    </location>
</feature>
<dbReference type="GO" id="GO:0008289">
    <property type="term" value="F:lipid binding"/>
    <property type="evidence" value="ECO:0007669"/>
    <property type="project" value="InterPro"/>
</dbReference>
<keyword evidence="2" id="KW-0732">Signal</keyword>
<feature type="transmembrane region" description="Helical" evidence="1">
    <location>
        <begin position="1921"/>
        <end position="1941"/>
    </location>
</feature>